<sequence length="73" mass="8479">TTRQPKEGEVPGVDYNFVTVDRFVELEKSGALLESGTYEGKYTHWFYCYFLLSIQELPYGWEKIDDPFTAATM</sequence>
<comment type="caution">
    <text evidence="1">The sequence shown here is derived from an EMBL/GenBank/DDBJ whole genome shotgun (WGS) entry which is preliminary data.</text>
</comment>
<dbReference type="EMBL" id="CM043807">
    <property type="protein sequence ID" value="KAI4802943.1"/>
    <property type="molecule type" value="Genomic_DNA"/>
</dbReference>
<organism evidence="1 2">
    <name type="scientific">Chaenocephalus aceratus</name>
    <name type="common">Blackfin icefish</name>
    <name type="synonym">Chaenichthys aceratus</name>
    <dbReference type="NCBI Taxonomy" id="36190"/>
    <lineage>
        <taxon>Eukaryota</taxon>
        <taxon>Metazoa</taxon>
        <taxon>Chordata</taxon>
        <taxon>Craniata</taxon>
        <taxon>Vertebrata</taxon>
        <taxon>Euteleostomi</taxon>
        <taxon>Actinopterygii</taxon>
        <taxon>Neopterygii</taxon>
        <taxon>Teleostei</taxon>
        <taxon>Neoteleostei</taxon>
        <taxon>Acanthomorphata</taxon>
        <taxon>Eupercaria</taxon>
        <taxon>Perciformes</taxon>
        <taxon>Notothenioidei</taxon>
        <taxon>Channichthyidae</taxon>
        <taxon>Chaenocephalus</taxon>
    </lineage>
</organism>
<feature type="non-terminal residue" evidence="1">
    <location>
        <position position="1"/>
    </location>
</feature>
<keyword evidence="2" id="KW-1185">Reference proteome</keyword>
<evidence type="ECO:0000313" key="2">
    <source>
        <dbReference type="Proteomes" id="UP001057452"/>
    </source>
</evidence>
<protein>
    <submittedName>
        <fullName evidence="1">Uncharacterized protein</fullName>
    </submittedName>
</protein>
<gene>
    <name evidence="1" type="ORF">KUCAC02_006510</name>
</gene>
<proteinExistence type="predicted"/>
<accession>A0ACB9VSN6</accession>
<evidence type="ECO:0000313" key="1">
    <source>
        <dbReference type="EMBL" id="KAI4802943.1"/>
    </source>
</evidence>
<dbReference type="Proteomes" id="UP001057452">
    <property type="component" value="Chromosome 23"/>
</dbReference>
<reference evidence="1" key="1">
    <citation type="submission" date="2022-05" db="EMBL/GenBank/DDBJ databases">
        <title>Chromosome-level genome of Chaenocephalus aceratus.</title>
        <authorList>
            <person name="Park H."/>
        </authorList>
    </citation>
    <scope>NUCLEOTIDE SEQUENCE</scope>
    <source>
        <strain evidence="1">KU_202001</strain>
    </source>
</reference>
<name>A0ACB9VSN6_CHAAC</name>
<feature type="non-terminal residue" evidence="1">
    <location>
        <position position="73"/>
    </location>
</feature>